<evidence type="ECO:0000259" key="8">
    <source>
        <dbReference type="Pfam" id="PF01694"/>
    </source>
</evidence>
<evidence type="ECO:0000256" key="3">
    <source>
        <dbReference type="ARBA" id="ARBA00022692"/>
    </source>
</evidence>
<evidence type="ECO:0000313" key="10">
    <source>
        <dbReference type="Proteomes" id="UP000594873"/>
    </source>
</evidence>
<name>A0A7T2GKX3_9SPHN</name>
<dbReference type="GO" id="GO:0016020">
    <property type="term" value="C:membrane"/>
    <property type="evidence" value="ECO:0007669"/>
    <property type="project" value="UniProtKB-SubCell"/>
</dbReference>
<dbReference type="RefSeq" id="WP_200972493.1">
    <property type="nucleotide sequence ID" value="NZ_CP065592.1"/>
</dbReference>
<dbReference type="SUPFAM" id="SSF144091">
    <property type="entry name" value="Rhomboid-like"/>
    <property type="match status" value="1"/>
</dbReference>
<evidence type="ECO:0000256" key="1">
    <source>
        <dbReference type="ARBA" id="ARBA00004141"/>
    </source>
</evidence>
<feature type="domain" description="Peptidase S54 rhomboid" evidence="8">
    <location>
        <begin position="61"/>
        <end position="202"/>
    </location>
</feature>
<feature type="transmembrane region" description="Helical" evidence="7">
    <location>
        <begin position="153"/>
        <end position="173"/>
    </location>
</feature>
<dbReference type="EMBL" id="CP065592">
    <property type="protein sequence ID" value="QPQ55746.1"/>
    <property type="molecule type" value="Genomic_DNA"/>
</dbReference>
<dbReference type="Gene3D" id="1.20.1540.10">
    <property type="entry name" value="Rhomboid-like"/>
    <property type="match status" value="1"/>
</dbReference>
<proteinExistence type="inferred from homology"/>
<gene>
    <name evidence="9" type="ORF">IC614_03920</name>
</gene>
<keyword evidence="3 7" id="KW-0812">Transmembrane</keyword>
<feature type="transmembrane region" description="Helical" evidence="7">
    <location>
        <begin position="121"/>
        <end position="141"/>
    </location>
</feature>
<keyword evidence="10" id="KW-1185">Reference proteome</keyword>
<keyword evidence="9" id="KW-0645">Protease</keyword>
<dbReference type="PANTHER" id="PTHR43731:SF14">
    <property type="entry name" value="PRESENILIN-ASSOCIATED RHOMBOID-LIKE PROTEIN, MITOCHONDRIAL"/>
    <property type="match status" value="1"/>
</dbReference>
<evidence type="ECO:0000256" key="2">
    <source>
        <dbReference type="ARBA" id="ARBA00009045"/>
    </source>
</evidence>
<dbReference type="InterPro" id="IPR022764">
    <property type="entry name" value="Peptidase_S54_rhomboid_dom"/>
</dbReference>
<dbReference type="Proteomes" id="UP000594873">
    <property type="component" value="Chromosome"/>
</dbReference>
<sequence length="212" mass="22503">MRPPQNWRTARVTLAIAAVTALAWLLTTTLRADDYMAVWAGFIPARITYGDEGGMAPVWLTPLTATLVHGGIFHLAFNMLILLFCGRSVEPILGPGSVITLYIAGAYAAAAAQYAAGPSEIAPMIGASGAISALLGAYALLFGRNRVKVANPVAAQWLHALWLGATWIGLQLLTSITFDTVGQQVAIAAHIGGFLAGLVLMKPLLLYRYRKA</sequence>
<dbReference type="PANTHER" id="PTHR43731">
    <property type="entry name" value="RHOMBOID PROTEASE"/>
    <property type="match status" value="1"/>
</dbReference>
<evidence type="ECO:0000256" key="7">
    <source>
        <dbReference type="SAM" id="Phobius"/>
    </source>
</evidence>
<comment type="subcellular location">
    <subcellularLocation>
        <location evidence="1">Membrane</location>
        <topology evidence="1">Multi-pass membrane protein</topology>
    </subcellularLocation>
</comment>
<evidence type="ECO:0000313" key="9">
    <source>
        <dbReference type="EMBL" id="QPQ55746.1"/>
    </source>
</evidence>
<reference evidence="9 10" key="1">
    <citation type="submission" date="2020-11" db="EMBL/GenBank/DDBJ databases">
        <title>Genome seq and assembly of Sphingosinicella sp.</title>
        <authorList>
            <person name="Chhetri G."/>
        </authorList>
    </citation>
    <scope>NUCLEOTIDE SEQUENCE [LARGE SCALE GENOMIC DNA]</scope>
    <source>
        <strain evidence="9 10">UDD2</strain>
    </source>
</reference>
<dbReference type="InterPro" id="IPR050925">
    <property type="entry name" value="Rhomboid_protease_S54"/>
</dbReference>
<dbReference type="GO" id="GO:0006508">
    <property type="term" value="P:proteolysis"/>
    <property type="evidence" value="ECO:0007669"/>
    <property type="project" value="UniProtKB-KW"/>
</dbReference>
<evidence type="ECO:0000256" key="6">
    <source>
        <dbReference type="ARBA" id="ARBA00023136"/>
    </source>
</evidence>
<keyword evidence="5 7" id="KW-1133">Transmembrane helix</keyword>
<organism evidence="9 10">
    <name type="scientific">Allosphingosinicella flava</name>
    <dbReference type="NCBI Taxonomy" id="2771430"/>
    <lineage>
        <taxon>Bacteria</taxon>
        <taxon>Pseudomonadati</taxon>
        <taxon>Pseudomonadota</taxon>
        <taxon>Alphaproteobacteria</taxon>
        <taxon>Sphingomonadales</taxon>
        <taxon>Sphingomonadaceae</taxon>
        <taxon>Allosphingosinicella</taxon>
    </lineage>
</organism>
<feature type="transmembrane region" description="Helical" evidence="7">
    <location>
        <begin position="92"/>
        <end position="115"/>
    </location>
</feature>
<protein>
    <submittedName>
        <fullName evidence="9">Rhomboid family intramembrane serine protease</fullName>
    </submittedName>
</protein>
<dbReference type="KEGG" id="sflv:IC614_03920"/>
<comment type="similarity">
    <text evidence="2">Belongs to the peptidase S54 family.</text>
</comment>
<dbReference type="AlphaFoldDB" id="A0A7T2GKX3"/>
<keyword evidence="4" id="KW-0378">Hydrolase</keyword>
<dbReference type="Pfam" id="PF01694">
    <property type="entry name" value="Rhomboid"/>
    <property type="match status" value="1"/>
</dbReference>
<keyword evidence="6 7" id="KW-0472">Membrane</keyword>
<evidence type="ECO:0000256" key="4">
    <source>
        <dbReference type="ARBA" id="ARBA00022801"/>
    </source>
</evidence>
<feature type="transmembrane region" description="Helical" evidence="7">
    <location>
        <begin position="56"/>
        <end position="85"/>
    </location>
</feature>
<feature type="transmembrane region" description="Helical" evidence="7">
    <location>
        <begin position="185"/>
        <end position="207"/>
    </location>
</feature>
<accession>A0A7T2GKX3</accession>
<dbReference type="InterPro" id="IPR035952">
    <property type="entry name" value="Rhomboid-like_sf"/>
</dbReference>
<evidence type="ECO:0000256" key="5">
    <source>
        <dbReference type="ARBA" id="ARBA00022989"/>
    </source>
</evidence>
<dbReference type="GO" id="GO:0004252">
    <property type="term" value="F:serine-type endopeptidase activity"/>
    <property type="evidence" value="ECO:0007669"/>
    <property type="project" value="InterPro"/>
</dbReference>